<keyword evidence="2" id="KW-0540">Nuclease</keyword>
<dbReference type="CDD" id="cd00085">
    <property type="entry name" value="HNHc"/>
    <property type="match status" value="1"/>
</dbReference>
<dbReference type="Proteomes" id="UP000028643">
    <property type="component" value="Unassembled WGS sequence"/>
</dbReference>
<dbReference type="AlphaFoldDB" id="A0A085VAI6"/>
<dbReference type="GO" id="GO:0003676">
    <property type="term" value="F:nucleic acid binding"/>
    <property type="evidence" value="ECO:0007669"/>
    <property type="project" value="InterPro"/>
</dbReference>
<name>A0A085VAI6_PSESX</name>
<gene>
    <name evidence="2" type="ORF">IV02_08430</name>
</gene>
<dbReference type="RefSeq" id="WP_047574058.1">
    <property type="nucleotide sequence ID" value="NZ_JPQT01000097.1"/>
</dbReference>
<dbReference type="GO" id="GO:0004519">
    <property type="term" value="F:endonuclease activity"/>
    <property type="evidence" value="ECO:0007669"/>
    <property type="project" value="UniProtKB-KW"/>
</dbReference>
<evidence type="ECO:0000259" key="1">
    <source>
        <dbReference type="Pfam" id="PF01844"/>
    </source>
</evidence>
<evidence type="ECO:0000313" key="2">
    <source>
        <dbReference type="EMBL" id="KFE52449.1"/>
    </source>
</evidence>
<accession>A0A085VAI6</accession>
<evidence type="ECO:0000313" key="3">
    <source>
        <dbReference type="Proteomes" id="UP000028643"/>
    </source>
</evidence>
<reference evidence="2 3" key="1">
    <citation type="submission" date="2014-07" db="EMBL/GenBank/DDBJ databases">
        <title>Draft Genome Sequences of Environmental Pseudomonas syringae strains.</title>
        <authorList>
            <person name="Baltrus D.A."/>
            <person name="Berge O."/>
            <person name="Morris C."/>
        </authorList>
    </citation>
    <scope>NUCLEOTIDE SEQUENCE [LARGE SCALE GENOMIC DNA]</scope>
    <source>
        <strain evidence="2 3">CEB003</strain>
    </source>
</reference>
<protein>
    <submittedName>
        <fullName evidence="2">HNH endonuclease</fullName>
    </submittedName>
</protein>
<dbReference type="Pfam" id="PF01844">
    <property type="entry name" value="HNH"/>
    <property type="match status" value="1"/>
</dbReference>
<organism evidence="2 3">
    <name type="scientific">Pseudomonas syringae</name>
    <dbReference type="NCBI Taxonomy" id="317"/>
    <lineage>
        <taxon>Bacteria</taxon>
        <taxon>Pseudomonadati</taxon>
        <taxon>Pseudomonadota</taxon>
        <taxon>Gammaproteobacteria</taxon>
        <taxon>Pseudomonadales</taxon>
        <taxon>Pseudomonadaceae</taxon>
        <taxon>Pseudomonas</taxon>
    </lineage>
</organism>
<dbReference type="EMBL" id="JPQT01000097">
    <property type="protein sequence ID" value="KFE52449.1"/>
    <property type="molecule type" value="Genomic_DNA"/>
</dbReference>
<dbReference type="GO" id="GO:0008270">
    <property type="term" value="F:zinc ion binding"/>
    <property type="evidence" value="ECO:0007669"/>
    <property type="project" value="InterPro"/>
</dbReference>
<dbReference type="PATRIC" id="fig|317.174.peg.1725"/>
<sequence length="220" mass="24716">MIRELSDYPKTCFRAPVAEVLAAAKYLDAAVDAHLLGNADLAEHLIRAADMDEVREWTESLWGKGSPYVKPRIVPGAPPVLAKDKRIVERMPDSVALMKIHDRDGYHCRFCGVPVIRKEVRTLLSKCYPNALRWERTNLGQHAAFQAMWAQYDHVLAHARGGDNSIDNTILTCAPCNFGKMNYTLEELNLVDPRARPPVASSWDGLERLLKIRGGLSQLR</sequence>
<dbReference type="InterPro" id="IPR003615">
    <property type="entry name" value="HNH_nuc"/>
</dbReference>
<comment type="caution">
    <text evidence="2">The sequence shown here is derived from an EMBL/GenBank/DDBJ whole genome shotgun (WGS) entry which is preliminary data.</text>
</comment>
<dbReference type="InterPro" id="IPR002711">
    <property type="entry name" value="HNH"/>
</dbReference>
<keyword evidence="2" id="KW-0255">Endonuclease</keyword>
<dbReference type="Gene3D" id="1.10.30.50">
    <property type="match status" value="1"/>
</dbReference>
<keyword evidence="2" id="KW-0378">Hydrolase</keyword>
<feature type="domain" description="HNH" evidence="1">
    <location>
        <begin position="151"/>
        <end position="177"/>
    </location>
</feature>
<proteinExistence type="predicted"/>